<evidence type="ECO:0000313" key="1">
    <source>
        <dbReference type="Proteomes" id="UP000887576"/>
    </source>
</evidence>
<name>A0AC34RMT9_9BILA</name>
<organism evidence="1 2">
    <name type="scientific">Panagrolaimus sp. JU765</name>
    <dbReference type="NCBI Taxonomy" id="591449"/>
    <lineage>
        <taxon>Eukaryota</taxon>
        <taxon>Metazoa</taxon>
        <taxon>Ecdysozoa</taxon>
        <taxon>Nematoda</taxon>
        <taxon>Chromadorea</taxon>
        <taxon>Rhabditida</taxon>
        <taxon>Tylenchina</taxon>
        <taxon>Panagrolaimomorpha</taxon>
        <taxon>Panagrolaimoidea</taxon>
        <taxon>Panagrolaimidae</taxon>
        <taxon>Panagrolaimus</taxon>
    </lineage>
</organism>
<accession>A0AC34RMT9</accession>
<reference evidence="2" key="1">
    <citation type="submission" date="2022-11" db="UniProtKB">
        <authorList>
            <consortium name="WormBaseParasite"/>
        </authorList>
    </citation>
    <scope>IDENTIFICATION</scope>
</reference>
<evidence type="ECO:0000313" key="2">
    <source>
        <dbReference type="WBParaSite" id="JU765_v2.g8544.t1"/>
    </source>
</evidence>
<sequence>MAMFLYDPFRIQRRDDPMAMLDTFFDEANRLRVRDHAAKLSVQPNGDFNYAVNVGGFKPEELKVDIEGDELVVKGDHKEHHNGESVHRQFVRRMTLPKKSCKDSIKCDLDENGKLIVTGTAKAIADDQKKSIPIGFKQSGSQKAVEDKGETCKKCSD</sequence>
<dbReference type="WBParaSite" id="JU765_v2.g8544.t1">
    <property type="protein sequence ID" value="JU765_v2.g8544.t1"/>
    <property type="gene ID" value="JU765_v2.g8544"/>
</dbReference>
<proteinExistence type="predicted"/>
<protein>
    <submittedName>
        <fullName evidence="2">SHSP domain-containing protein</fullName>
    </submittedName>
</protein>
<dbReference type="Proteomes" id="UP000887576">
    <property type="component" value="Unplaced"/>
</dbReference>